<sequence length="245" mass="28655" precursor="true">MKEIIVILILFWLSPTAFSATSYWVFYDEITCFVPLPPSVQASWGGDGSEPADFIVFEDSDSTMKLTDCLDSCKLYSSSIFNEIYTSQILGDTLLELHAKNTKGKIVKILYYRRIVEEVDLSFKNNDKVFTNGNNFLFQNINIFNQEHFDYMHKTYNSNTFYQISENKGNLYDLHKNGGYSKTLKEYDNILFFKIEGKIYCEAFYRVNDNYSITPYHSDFKTCTLEEARAEIQRISKKRRILIEN</sequence>
<dbReference type="EMBL" id="CP003345">
    <property type="protein sequence ID" value="AFM06097.1"/>
    <property type="molecule type" value="Genomic_DNA"/>
</dbReference>
<dbReference type="RefSeq" id="WP_014799521.1">
    <property type="nucleotide sequence ID" value="NC_018018.1"/>
</dbReference>
<keyword evidence="2" id="KW-1185">Reference proteome</keyword>
<dbReference type="Proteomes" id="UP000006054">
    <property type="component" value="Chromosome"/>
</dbReference>
<dbReference type="AlphaFoldDB" id="I4AQ62"/>
<dbReference type="KEGG" id="fli:Fleli_3786"/>
<dbReference type="HOGENOM" id="CLU_1132296_0_0_10"/>
<accession>I4AQ62</accession>
<evidence type="ECO:0000313" key="1">
    <source>
        <dbReference type="EMBL" id="AFM06097.1"/>
    </source>
</evidence>
<organism evidence="1 2">
    <name type="scientific">Bernardetia litoralis (strain ATCC 23117 / DSM 6794 / NBRC 15988 / NCIMB 1366 / Fx l1 / Sio-4)</name>
    <name type="common">Flexibacter litoralis</name>
    <dbReference type="NCBI Taxonomy" id="880071"/>
    <lineage>
        <taxon>Bacteria</taxon>
        <taxon>Pseudomonadati</taxon>
        <taxon>Bacteroidota</taxon>
        <taxon>Cytophagia</taxon>
        <taxon>Cytophagales</taxon>
        <taxon>Bernardetiaceae</taxon>
        <taxon>Bernardetia</taxon>
    </lineage>
</organism>
<gene>
    <name evidence="1" type="ordered locus">Fleli_3786</name>
</gene>
<proteinExistence type="predicted"/>
<protein>
    <submittedName>
        <fullName evidence="1">Uncharacterized protein</fullName>
    </submittedName>
</protein>
<name>I4AQ62_BERLS</name>
<reference evidence="2" key="1">
    <citation type="submission" date="2012-06" db="EMBL/GenBank/DDBJ databases">
        <title>The complete genome of Flexibacter litoralis DSM 6794.</title>
        <authorList>
            <person name="Lucas S."/>
            <person name="Copeland A."/>
            <person name="Lapidus A."/>
            <person name="Glavina del Rio T."/>
            <person name="Dalin E."/>
            <person name="Tice H."/>
            <person name="Bruce D."/>
            <person name="Goodwin L."/>
            <person name="Pitluck S."/>
            <person name="Peters L."/>
            <person name="Ovchinnikova G."/>
            <person name="Lu M."/>
            <person name="Kyrpides N."/>
            <person name="Mavromatis K."/>
            <person name="Ivanova N."/>
            <person name="Brettin T."/>
            <person name="Detter J.C."/>
            <person name="Han C."/>
            <person name="Larimer F."/>
            <person name="Land M."/>
            <person name="Hauser L."/>
            <person name="Markowitz V."/>
            <person name="Cheng J.-F."/>
            <person name="Hugenholtz P."/>
            <person name="Woyke T."/>
            <person name="Wu D."/>
            <person name="Spring S."/>
            <person name="Lang E."/>
            <person name="Kopitz M."/>
            <person name="Brambilla E."/>
            <person name="Klenk H.-P."/>
            <person name="Eisen J.A."/>
        </authorList>
    </citation>
    <scope>NUCLEOTIDE SEQUENCE [LARGE SCALE GENOMIC DNA]</scope>
    <source>
        <strain evidence="2">ATCC 23117 / DSM 6794 / NBRC 15988 / NCIMB 1366 / Sio-4</strain>
    </source>
</reference>
<evidence type="ECO:0000313" key="2">
    <source>
        <dbReference type="Proteomes" id="UP000006054"/>
    </source>
</evidence>